<keyword evidence="2" id="KW-1185">Reference proteome</keyword>
<keyword evidence="1" id="KW-0378">Hydrolase</keyword>
<evidence type="ECO:0000313" key="1">
    <source>
        <dbReference type="EMBL" id="KAI0092752.1"/>
    </source>
</evidence>
<dbReference type="Proteomes" id="UP001055072">
    <property type="component" value="Unassembled WGS sequence"/>
</dbReference>
<protein>
    <submittedName>
        <fullName evidence="1">Ubiquitin hydrolase L3</fullName>
    </submittedName>
</protein>
<accession>A0ACB8UEE1</accession>
<organism evidence="1 2">
    <name type="scientific">Irpex rosettiformis</name>
    <dbReference type="NCBI Taxonomy" id="378272"/>
    <lineage>
        <taxon>Eukaryota</taxon>
        <taxon>Fungi</taxon>
        <taxon>Dikarya</taxon>
        <taxon>Basidiomycota</taxon>
        <taxon>Agaricomycotina</taxon>
        <taxon>Agaricomycetes</taxon>
        <taxon>Polyporales</taxon>
        <taxon>Irpicaceae</taxon>
        <taxon>Irpex</taxon>
    </lineage>
</organism>
<gene>
    <name evidence="1" type="ORF">BDY19DRAFT_925950</name>
</gene>
<proteinExistence type="predicted"/>
<name>A0ACB8UEE1_9APHY</name>
<sequence>MARLPHRKYFLPLESNPAVFDQLMYELGVSSKLSFCDVLSIDAQEILKSIPRPVHAFVLVFPTSADYESLRLEKSIGKPAYDGSGEQEDVIWFKQTIGNACGLYGLLHAVANGKARCCIGENTILGRLLKDCTSRAPDDRALILENSSELEAAHTSAAVKGDTAPPDNAEDEVDFHYVAFVRSLKNGHLYEMDGDNWGPFDLGVSLGDDEDLLTESVLEVVRAFIRRNENDKGGFGLMALVEGR</sequence>
<comment type="caution">
    <text evidence="1">The sequence shown here is derived from an EMBL/GenBank/DDBJ whole genome shotgun (WGS) entry which is preliminary data.</text>
</comment>
<evidence type="ECO:0000313" key="2">
    <source>
        <dbReference type="Proteomes" id="UP001055072"/>
    </source>
</evidence>
<reference evidence="1" key="1">
    <citation type="journal article" date="2021" name="Environ. Microbiol.">
        <title>Gene family expansions and transcriptome signatures uncover fungal adaptations to wood decay.</title>
        <authorList>
            <person name="Hage H."/>
            <person name="Miyauchi S."/>
            <person name="Viragh M."/>
            <person name="Drula E."/>
            <person name="Min B."/>
            <person name="Chaduli D."/>
            <person name="Navarro D."/>
            <person name="Favel A."/>
            <person name="Norest M."/>
            <person name="Lesage-Meessen L."/>
            <person name="Balint B."/>
            <person name="Merenyi Z."/>
            <person name="de Eugenio L."/>
            <person name="Morin E."/>
            <person name="Martinez A.T."/>
            <person name="Baldrian P."/>
            <person name="Stursova M."/>
            <person name="Martinez M.J."/>
            <person name="Novotny C."/>
            <person name="Magnuson J.K."/>
            <person name="Spatafora J.W."/>
            <person name="Maurice S."/>
            <person name="Pangilinan J."/>
            <person name="Andreopoulos W."/>
            <person name="LaButti K."/>
            <person name="Hundley H."/>
            <person name="Na H."/>
            <person name="Kuo A."/>
            <person name="Barry K."/>
            <person name="Lipzen A."/>
            <person name="Henrissat B."/>
            <person name="Riley R."/>
            <person name="Ahrendt S."/>
            <person name="Nagy L.G."/>
            <person name="Grigoriev I.V."/>
            <person name="Martin F."/>
            <person name="Rosso M.N."/>
        </authorList>
    </citation>
    <scope>NUCLEOTIDE SEQUENCE</scope>
    <source>
        <strain evidence="1">CBS 384.51</strain>
    </source>
</reference>
<dbReference type="EMBL" id="MU274903">
    <property type="protein sequence ID" value="KAI0092752.1"/>
    <property type="molecule type" value="Genomic_DNA"/>
</dbReference>